<dbReference type="EMBL" id="JAACJJ010000044">
    <property type="protein sequence ID" value="KAF5314253.1"/>
    <property type="molecule type" value="Genomic_DNA"/>
</dbReference>
<dbReference type="Gene3D" id="2.40.70.10">
    <property type="entry name" value="Acid Proteases"/>
    <property type="match status" value="2"/>
</dbReference>
<name>A0A8H5B0G5_9AGAR</name>
<feature type="active site" evidence="3">
    <location>
        <position position="127"/>
    </location>
</feature>
<sequence>MAPVSLIATLSLAFGIGSALSTLVSADPIHVPITRRKTARVLDLNAELFRLRQRYRKVNTLSPPINSSGTRRRAAVGGIPIIDQNSDTSYLGIISVGTPDTRQLTQQSCLITKPQRAAPQDFKVVLDTGSSDLWLANNGCTNCPSSTPTFNPSASSSFETTGTPIELNYGIGNATGVVSLETVQMGGFTIDDLTLVSVDTTFGILTGDVSGILGFAFQGLAATKAVPFWQALINTNQLTSPEFSFYLGRAPSGNDVPDIDGGVFTLGGTNETLFSGDVEFVDMPPTERNWVLSLTGLTVNGQNIAISTGSLALASIDTGTSHIAGPTADVQAFWAAVPNSGPSPVGPGIFNFPCTQELSVSVSFGGRLWPISIQDMIIAPEQSDSTRCIGAIFDLDANSNFNPDDGNPAWIFGDGFMKNVYTVFRADPPSIGFAQLATNAGELGTPSASLAPSVPATNSAGQSDIITQTATSGAASATTAIGFVTSSVARAPGITATTSPGQSDNITPSAATATTALTFTSLCTVLIVSVVINLL</sequence>
<dbReference type="InterPro" id="IPR021109">
    <property type="entry name" value="Peptidase_aspartic_dom_sf"/>
</dbReference>
<evidence type="ECO:0000256" key="6">
    <source>
        <dbReference type="SAM" id="SignalP"/>
    </source>
</evidence>
<dbReference type="SUPFAM" id="SSF50630">
    <property type="entry name" value="Acid proteases"/>
    <property type="match status" value="1"/>
</dbReference>
<evidence type="ECO:0000259" key="7">
    <source>
        <dbReference type="PROSITE" id="PS51767"/>
    </source>
</evidence>
<feature type="domain" description="Peptidase A1" evidence="7">
    <location>
        <begin position="90"/>
        <end position="434"/>
    </location>
</feature>
<keyword evidence="2 4" id="KW-0064">Aspartyl protease</keyword>
<dbReference type="PRINTS" id="PR00792">
    <property type="entry name" value="PEPSIN"/>
</dbReference>
<comment type="similarity">
    <text evidence="1 4">Belongs to the peptidase A1 family.</text>
</comment>
<proteinExistence type="inferred from homology"/>
<dbReference type="Pfam" id="PF00026">
    <property type="entry name" value="Asp"/>
    <property type="match status" value="1"/>
</dbReference>
<keyword evidence="5" id="KW-1133">Transmembrane helix</keyword>
<feature type="signal peptide" evidence="6">
    <location>
        <begin position="1"/>
        <end position="26"/>
    </location>
</feature>
<feature type="chain" id="PRO_5034046850" description="Peptidase A1 domain-containing protein" evidence="6">
    <location>
        <begin position="27"/>
        <end position="535"/>
    </location>
</feature>
<dbReference type="AlphaFoldDB" id="A0A8H5B0G5"/>
<dbReference type="InterPro" id="IPR001461">
    <property type="entry name" value="Aspartic_peptidase_A1"/>
</dbReference>
<dbReference type="InterPro" id="IPR033121">
    <property type="entry name" value="PEPTIDASE_A1"/>
</dbReference>
<dbReference type="InterPro" id="IPR001969">
    <property type="entry name" value="Aspartic_peptidase_AS"/>
</dbReference>
<dbReference type="Proteomes" id="UP000567179">
    <property type="component" value="Unassembled WGS sequence"/>
</dbReference>
<evidence type="ECO:0000256" key="2">
    <source>
        <dbReference type="ARBA" id="ARBA00022750"/>
    </source>
</evidence>
<dbReference type="InterPro" id="IPR034164">
    <property type="entry name" value="Pepsin-like_dom"/>
</dbReference>
<evidence type="ECO:0000256" key="5">
    <source>
        <dbReference type="SAM" id="Phobius"/>
    </source>
</evidence>
<evidence type="ECO:0000256" key="1">
    <source>
        <dbReference type="ARBA" id="ARBA00007447"/>
    </source>
</evidence>
<protein>
    <recommendedName>
        <fullName evidence="7">Peptidase A1 domain-containing protein</fullName>
    </recommendedName>
</protein>
<feature type="transmembrane region" description="Helical" evidence="5">
    <location>
        <begin position="510"/>
        <end position="534"/>
    </location>
</feature>
<keyword evidence="6" id="KW-0732">Signal</keyword>
<dbReference type="OrthoDB" id="771136at2759"/>
<keyword evidence="5" id="KW-0472">Membrane</keyword>
<dbReference type="GO" id="GO:0006508">
    <property type="term" value="P:proteolysis"/>
    <property type="evidence" value="ECO:0007669"/>
    <property type="project" value="UniProtKB-KW"/>
</dbReference>
<dbReference type="PROSITE" id="PS51767">
    <property type="entry name" value="PEPTIDASE_A1"/>
    <property type="match status" value="1"/>
</dbReference>
<dbReference type="GO" id="GO:0004190">
    <property type="term" value="F:aspartic-type endopeptidase activity"/>
    <property type="evidence" value="ECO:0007669"/>
    <property type="project" value="UniProtKB-KW"/>
</dbReference>
<accession>A0A8H5B0G5</accession>
<dbReference type="PROSITE" id="PS00141">
    <property type="entry name" value="ASP_PROTEASE"/>
    <property type="match status" value="1"/>
</dbReference>
<organism evidence="8 9">
    <name type="scientific">Psilocybe cf. subviscida</name>
    <dbReference type="NCBI Taxonomy" id="2480587"/>
    <lineage>
        <taxon>Eukaryota</taxon>
        <taxon>Fungi</taxon>
        <taxon>Dikarya</taxon>
        <taxon>Basidiomycota</taxon>
        <taxon>Agaricomycotina</taxon>
        <taxon>Agaricomycetes</taxon>
        <taxon>Agaricomycetidae</taxon>
        <taxon>Agaricales</taxon>
        <taxon>Agaricineae</taxon>
        <taxon>Strophariaceae</taxon>
        <taxon>Psilocybe</taxon>
    </lineage>
</organism>
<keyword evidence="4" id="KW-0378">Hydrolase</keyword>
<dbReference type="PANTHER" id="PTHR47966:SF6">
    <property type="entry name" value="PEPTIDASE A1 DOMAIN-CONTAINING PROTEIN"/>
    <property type="match status" value="1"/>
</dbReference>
<keyword evidence="5" id="KW-0812">Transmembrane</keyword>
<comment type="caution">
    <text evidence="8">The sequence shown here is derived from an EMBL/GenBank/DDBJ whole genome shotgun (WGS) entry which is preliminary data.</text>
</comment>
<evidence type="ECO:0000313" key="8">
    <source>
        <dbReference type="EMBL" id="KAF5314253.1"/>
    </source>
</evidence>
<dbReference type="PANTHER" id="PTHR47966">
    <property type="entry name" value="BETA-SITE APP-CLEAVING ENZYME, ISOFORM A-RELATED"/>
    <property type="match status" value="1"/>
</dbReference>
<gene>
    <name evidence="8" type="ORF">D9619_012012</name>
</gene>
<feature type="active site" evidence="3">
    <location>
        <position position="317"/>
    </location>
</feature>
<keyword evidence="9" id="KW-1185">Reference proteome</keyword>
<evidence type="ECO:0000256" key="4">
    <source>
        <dbReference type="RuleBase" id="RU000454"/>
    </source>
</evidence>
<evidence type="ECO:0000313" key="9">
    <source>
        <dbReference type="Proteomes" id="UP000567179"/>
    </source>
</evidence>
<keyword evidence="4" id="KW-0645">Protease</keyword>
<dbReference type="CDD" id="cd05471">
    <property type="entry name" value="pepsin_like"/>
    <property type="match status" value="1"/>
</dbReference>
<evidence type="ECO:0000256" key="3">
    <source>
        <dbReference type="PIRSR" id="PIRSR601461-1"/>
    </source>
</evidence>
<reference evidence="8 9" key="1">
    <citation type="journal article" date="2020" name="ISME J.">
        <title>Uncovering the hidden diversity of litter-decomposition mechanisms in mushroom-forming fungi.</title>
        <authorList>
            <person name="Floudas D."/>
            <person name="Bentzer J."/>
            <person name="Ahren D."/>
            <person name="Johansson T."/>
            <person name="Persson P."/>
            <person name="Tunlid A."/>
        </authorList>
    </citation>
    <scope>NUCLEOTIDE SEQUENCE [LARGE SCALE GENOMIC DNA]</scope>
    <source>
        <strain evidence="8 9">CBS 101986</strain>
    </source>
</reference>